<dbReference type="InterPro" id="IPR009078">
    <property type="entry name" value="Ferritin-like_SF"/>
</dbReference>
<accession>A0A222P1C3</accession>
<keyword evidence="2" id="KW-1185">Reference proteome</keyword>
<dbReference type="EMBL" id="CP016397">
    <property type="protein sequence ID" value="ASQ45629.1"/>
    <property type="molecule type" value="Genomic_DNA"/>
</dbReference>
<dbReference type="InterPro" id="IPR012347">
    <property type="entry name" value="Ferritin-like"/>
</dbReference>
<protein>
    <recommendedName>
        <fullName evidence="3">DUF2383 domain-containing protein</fullName>
    </recommendedName>
</protein>
<reference evidence="1 2" key="1">
    <citation type="submission" date="2016-07" db="EMBL/GenBank/DDBJ databases">
        <authorList>
            <person name="Hassler H."/>
        </authorList>
    </citation>
    <scope>NUCLEOTIDE SEQUENCE [LARGE SCALE GENOMIC DNA]</scope>
    <source>
        <strain evidence="1 2">CDC-D5610</strain>
    </source>
</reference>
<dbReference type="OrthoDB" id="7166292at2"/>
<gene>
    <name evidence="1" type="ORF">clem_05365</name>
</gene>
<proteinExistence type="predicted"/>
<evidence type="ECO:0000313" key="1">
    <source>
        <dbReference type="EMBL" id="ASQ45629.1"/>
    </source>
</evidence>
<evidence type="ECO:0000313" key="2">
    <source>
        <dbReference type="Proteomes" id="UP000201728"/>
    </source>
</evidence>
<dbReference type="AlphaFoldDB" id="A0A222P1C3"/>
<name>A0A222P1C3_9GAMM</name>
<organism evidence="1 2">
    <name type="scientific">Legionella clemsonensis</name>
    <dbReference type="NCBI Taxonomy" id="1867846"/>
    <lineage>
        <taxon>Bacteria</taxon>
        <taxon>Pseudomonadati</taxon>
        <taxon>Pseudomonadota</taxon>
        <taxon>Gammaproteobacteria</taxon>
        <taxon>Legionellales</taxon>
        <taxon>Legionellaceae</taxon>
        <taxon>Legionella</taxon>
    </lineage>
</organism>
<dbReference type="Proteomes" id="UP000201728">
    <property type="component" value="Chromosome"/>
</dbReference>
<dbReference type="SUPFAM" id="SSF47240">
    <property type="entry name" value="Ferritin-like"/>
    <property type="match status" value="1"/>
</dbReference>
<dbReference type="Gene3D" id="1.20.1260.10">
    <property type="match status" value="1"/>
</dbReference>
<evidence type="ECO:0008006" key="3">
    <source>
        <dbReference type="Google" id="ProtNLM"/>
    </source>
</evidence>
<dbReference type="RefSeq" id="WP_094090669.1">
    <property type="nucleotide sequence ID" value="NZ_CP016397.1"/>
</dbReference>
<sequence>MATMVGTQEKFEDALYGLCELDFEIVEAYKTAINRLDNATYKHRLTEFKNDHQCYIKEISNLLKKHNKIAPTGPGAKKLLTQGKVVFADLFGDEAILKVLLFNEKDVKTAFERLNCHETKWRDAANVLKRGLGNERRHQHWFEAMLEQ</sequence>
<dbReference type="KEGG" id="lcd:clem_05365"/>